<dbReference type="GO" id="GO:0043137">
    <property type="term" value="P:DNA replication, removal of RNA primer"/>
    <property type="evidence" value="ECO:0007669"/>
    <property type="project" value="TreeGrafter"/>
</dbReference>
<evidence type="ECO:0000256" key="8">
    <source>
        <dbReference type="ARBA" id="ARBA00022490"/>
    </source>
</evidence>
<keyword evidence="13 14" id="KW-0464">Manganese</keyword>
<dbReference type="PROSITE" id="PS51975">
    <property type="entry name" value="RNASE_H_2"/>
    <property type="match status" value="1"/>
</dbReference>
<dbReference type="InterPro" id="IPR001352">
    <property type="entry name" value="RNase_HII/HIII"/>
</dbReference>
<comment type="cofactor">
    <cofactor evidence="14 15">
        <name>Mn(2+)</name>
        <dbReference type="ChEBI" id="CHEBI:29035"/>
    </cofactor>
    <cofactor evidence="14 15">
        <name>Mg(2+)</name>
        <dbReference type="ChEBI" id="CHEBI:18420"/>
    </cofactor>
    <text evidence="14 15">Manganese or magnesium. Binds 1 divalent metal ion per monomer in the absence of substrate. May bind a second metal ion after substrate binding.</text>
</comment>
<dbReference type="GO" id="GO:0003723">
    <property type="term" value="F:RNA binding"/>
    <property type="evidence" value="ECO:0007669"/>
    <property type="project" value="UniProtKB-UniRule"/>
</dbReference>
<dbReference type="NCBIfam" id="NF000594">
    <property type="entry name" value="PRK00015.1-1"/>
    <property type="match status" value="1"/>
</dbReference>
<dbReference type="RefSeq" id="WP_054659535.1">
    <property type="nucleotide sequence ID" value="NZ_AZCX01000001.1"/>
</dbReference>
<gene>
    <name evidence="14" type="primary">rnhB</name>
    <name evidence="18" type="ORF">FC96_GL000284</name>
</gene>
<evidence type="ECO:0000256" key="7">
    <source>
        <dbReference type="ARBA" id="ARBA00019179"/>
    </source>
</evidence>
<feature type="binding site" evidence="14 15">
    <location>
        <position position="172"/>
    </location>
    <ligand>
        <name>a divalent metal cation</name>
        <dbReference type="ChEBI" id="CHEBI:60240"/>
    </ligand>
</feature>
<dbReference type="GO" id="GO:0004523">
    <property type="term" value="F:RNA-DNA hybrid ribonuclease activity"/>
    <property type="evidence" value="ECO:0007669"/>
    <property type="project" value="UniProtKB-UniRule"/>
</dbReference>
<evidence type="ECO:0000256" key="11">
    <source>
        <dbReference type="ARBA" id="ARBA00022759"/>
    </source>
</evidence>
<evidence type="ECO:0000313" key="18">
    <source>
        <dbReference type="EMBL" id="KRK49360.1"/>
    </source>
</evidence>
<evidence type="ECO:0000256" key="15">
    <source>
        <dbReference type="PROSITE-ProRule" id="PRU01319"/>
    </source>
</evidence>
<dbReference type="Proteomes" id="UP000050911">
    <property type="component" value="Unassembled WGS sequence"/>
</dbReference>
<comment type="caution">
    <text evidence="18">The sequence shown here is derived from an EMBL/GenBank/DDBJ whole genome shotgun (WGS) entry which is preliminary data.</text>
</comment>
<dbReference type="PANTHER" id="PTHR10954">
    <property type="entry name" value="RIBONUCLEASE H2 SUBUNIT A"/>
    <property type="match status" value="1"/>
</dbReference>
<comment type="subcellular location">
    <subcellularLocation>
        <location evidence="4 14">Cytoplasm</location>
    </subcellularLocation>
</comment>
<evidence type="ECO:0000256" key="1">
    <source>
        <dbReference type="ARBA" id="ARBA00000077"/>
    </source>
</evidence>
<feature type="binding site" evidence="14 15">
    <location>
        <position position="80"/>
    </location>
    <ligand>
        <name>a divalent metal cation</name>
        <dbReference type="ChEBI" id="CHEBI:60240"/>
    </ligand>
</feature>
<feature type="binding site" evidence="14 15">
    <location>
        <position position="81"/>
    </location>
    <ligand>
        <name>a divalent metal cation</name>
        <dbReference type="ChEBI" id="CHEBI:60240"/>
    </ligand>
</feature>
<evidence type="ECO:0000256" key="12">
    <source>
        <dbReference type="ARBA" id="ARBA00022801"/>
    </source>
</evidence>
<dbReference type="InterPro" id="IPR036397">
    <property type="entry name" value="RNaseH_sf"/>
</dbReference>
<proteinExistence type="inferred from homology"/>
<dbReference type="GO" id="GO:0005737">
    <property type="term" value="C:cytoplasm"/>
    <property type="evidence" value="ECO:0007669"/>
    <property type="project" value="UniProtKB-SubCell"/>
</dbReference>
<comment type="catalytic activity">
    <reaction evidence="1 14 15 16">
        <text>Endonucleolytic cleavage to 5'-phosphomonoester.</text>
        <dbReference type="EC" id="3.1.26.4"/>
    </reaction>
</comment>
<evidence type="ECO:0000256" key="4">
    <source>
        <dbReference type="ARBA" id="ARBA00004496"/>
    </source>
</evidence>
<evidence type="ECO:0000256" key="10">
    <source>
        <dbReference type="ARBA" id="ARBA00022723"/>
    </source>
</evidence>
<evidence type="ECO:0000256" key="13">
    <source>
        <dbReference type="ARBA" id="ARBA00023211"/>
    </source>
</evidence>
<dbReference type="STRING" id="1302272.FC96_GL000284"/>
<dbReference type="NCBIfam" id="NF000595">
    <property type="entry name" value="PRK00015.1-3"/>
    <property type="match status" value="1"/>
</dbReference>
<name>A0A0R1HRV9_9LACO</name>
<dbReference type="InterPro" id="IPR012337">
    <property type="entry name" value="RNaseH-like_sf"/>
</dbReference>
<evidence type="ECO:0000256" key="6">
    <source>
        <dbReference type="ARBA" id="ARBA00012180"/>
    </source>
</evidence>
<dbReference type="OrthoDB" id="9803420at2"/>
<evidence type="ECO:0000256" key="3">
    <source>
        <dbReference type="ARBA" id="ARBA00004065"/>
    </source>
</evidence>
<keyword evidence="10 14" id="KW-0479">Metal-binding</keyword>
<reference evidence="18 19" key="1">
    <citation type="journal article" date="2015" name="Genome Announc.">
        <title>Expanding the biotechnology potential of lactobacilli through comparative genomics of 213 strains and associated genera.</title>
        <authorList>
            <person name="Sun Z."/>
            <person name="Harris H.M."/>
            <person name="McCann A."/>
            <person name="Guo C."/>
            <person name="Argimon S."/>
            <person name="Zhang W."/>
            <person name="Yang X."/>
            <person name="Jeffery I.B."/>
            <person name="Cooney J.C."/>
            <person name="Kagawa T.F."/>
            <person name="Liu W."/>
            <person name="Song Y."/>
            <person name="Salvetti E."/>
            <person name="Wrobel A."/>
            <person name="Rasinkangas P."/>
            <person name="Parkhill J."/>
            <person name="Rea M.C."/>
            <person name="O'Sullivan O."/>
            <person name="Ritari J."/>
            <person name="Douillard F.P."/>
            <person name="Paul Ross R."/>
            <person name="Yang R."/>
            <person name="Briner A.E."/>
            <person name="Felis G.E."/>
            <person name="de Vos W.M."/>
            <person name="Barrangou R."/>
            <person name="Klaenhammer T.R."/>
            <person name="Caufield P.W."/>
            <person name="Cui Y."/>
            <person name="Zhang H."/>
            <person name="O'Toole P.W."/>
        </authorList>
    </citation>
    <scope>NUCLEOTIDE SEQUENCE [LARGE SCALE GENOMIC DNA]</scope>
    <source>
        <strain evidence="18 19">JCM 15530</strain>
    </source>
</reference>
<dbReference type="Pfam" id="PF01351">
    <property type="entry name" value="RNase_HII"/>
    <property type="match status" value="1"/>
</dbReference>
<evidence type="ECO:0000256" key="14">
    <source>
        <dbReference type="HAMAP-Rule" id="MF_00052"/>
    </source>
</evidence>
<dbReference type="PATRIC" id="fig|1302272.5.peg.281"/>
<dbReference type="HAMAP" id="MF_00052_B">
    <property type="entry name" value="RNase_HII_B"/>
    <property type="match status" value="1"/>
</dbReference>
<keyword evidence="19" id="KW-1185">Reference proteome</keyword>
<dbReference type="EMBL" id="AZCX01000001">
    <property type="protein sequence ID" value="KRK49360.1"/>
    <property type="molecule type" value="Genomic_DNA"/>
</dbReference>
<keyword evidence="11 14" id="KW-0255">Endonuclease</keyword>
<dbReference type="GO" id="GO:0030145">
    <property type="term" value="F:manganese ion binding"/>
    <property type="evidence" value="ECO:0007669"/>
    <property type="project" value="UniProtKB-UniRule"/>
</dbReference>
<comment type="function">
    <text evidence="3 14 16">Endonuclease that specifically degrades the RNA of RNA-DNA hybrids.</text>
</comment>
<accession>A0A0R1HRV9</accession>
<dbReference type="PANTHER" id="PTHR10954:SF18">
    <property type="entry name" value="RIBONUCLEASE HII"/>
    <property type="match status" value="1"/>
</dbReference>
<comment type="similarity">
    <text evidence="5 14 16">Belongs to the RNase HII family.</text>
</comment>
<dbReference type="SUPFAM" id="SSF53098">
    <property type="entry name" value="Ribonuclease H-like"/>
    <property type="match status" value="1"/>
</dbReference>
<evidence type="ECO:0000313" key="19">
    <source>
        <dbReference type="Proteomes" id="UP000050911"/>
    </source>
</evidence>
<evidence type="ECO:0000256" key="5">
    <source>
        <dbReference type="ARBA" id="ARBA00007383"/>
    </source>
</evidence>
<protein>
    <recommendedName>
        <fullName evidence="7 14">Ribonuclease HII</fullName>
        <shortName evidence="14">RNase HII</shortName>
        <ecNumber evidence="6 14">3.1.26.4</ecNumber>
    </recommendedName>
</protein>
<dbReference type="InterPro" id="IPR022898">
    <property type="entry name" value="RNase_HII"/>
</dbReference>
<feature type="domain" description="RNase H type-2" evidence="17">
    <location>
        <begin position="74"/>
        <end position="259"/>
    </location>
</feature>
<dbReference type="FunFam" id="3.30.420.10:FF:000006">
    <property type="entry name" value="Ribonuclease HII"/>
    <property type="match status" value="1"/>
</dbReference>
<dbReference type="InterPro" id="IPR024567">
    <property type="entry name" value="RNase_HII/HIII_dom"/>
</dbReference>
<comment type="cofactor">
    <cofactor evidence="2">
        <name>Mg(2+)</name>
        <dbReference type="ChEBI" id="CHEBI:18420"/>
    </cofactor>
</comment>
<dbReference type="EC" id="3.1.26.4" evidence="6 14"/>
<dbReference type="Gene3D" id="3.30.420.10">
    <property type="entry name" value="Ribonuclease H-like superfamily/Ribonuclease H"/>
    <property type="match status" value="1"/>
</dbReference>
<keyword evidence="8 14" id="KW-0963">Cytoplasm</keyword>
<evidence type="ECO:0000256" key="9">
    <source>
        <dbReference type="ARBA" id="ARBA00022722"/>
    </source>
</evidence>
<keyword evidence="9 14" id="KW-0540">Nuclease</keyword>
<sequence>MANDRLPISAVKAAFSDVTNLQDELFTQYAQDPRAGVQTILKQAQKRVTKLVADQAAFNQRFYYEKQARDQGRPVVAGMDEVGRGPLAGPVVACAVILPADFDLVAVNDSKQLTDRLRERLYPEILNQATAVSIGIASAEEIDQLNIYQATRVAMLSAVEGLTVTPDQLLIDAMDIDSSIPQLKLIKGDAKSNSIAAASIVAKVFRDHLMASFDVLYPGYAFAHNAGYGTKAHLAGLAKLGPSPIHRKTFEPVSSFLRS</sequence>
<organism evidence="18 19">
    <name type="scientific">Secundilactobacillus kimchicus JCM 15530</name>
    <dbReference type="NCBI Taxonomy" id="1302272"/>
    <lineage>
        <taxon>Bacteria</taxon>
        <taxon>Bacillati</taxon>
        <taxon>Bacillota</taxon>
        <taxon>Bacilli</taxon>
        <taxon>Lactobacillales</taxon>
        <taxon>Lactobacillaceae</taxon>
        <taxon>Secundilactobacillus</taxon>
    </lineage>
</organism>
<dbReference type="CDD" id="cd07182">
    <property type="entry name" value="RNase_HII_bacteria_HII_like"/>
    <property type="match status" value="1"/>
</dbReference>
<dbReference type="GO" id="GO:0032299">
    <property type="term" value="C:ribonuclease H2 complex"/>
    <property type="evidence" value="ECO:0007669"/>
    <property type="project" value="TreeGrafter"/>
</dbReference>
<keyword evidence="12 14" id="KW-0378">Hydrolase</keyword>
<evidence type="ECO:0000259" key="17">
    <source>
        <dbReference type="PROSITE" id="PS51975"/>
    </source>
</evidence>
<evidence type="ECO:0000256" key="2">
    <source>
        <dbReference type="ARBA" id="ARBA00001946"/>
    </source>
</evidence>
<evidence type="ECO:0000256" key="16">
    <source>
        <dbReference type="RuleBase" id="RU003515"/>
    </source>
</evidence>
<dbReference type="GO" id="GO:0006298">
    <property type="term" value="P:mismatch repair"/>
    <property type="evidence" value="ECO:0007669"/>
    <property type="project" value="TreeGrafter"/>
</dbReference>
<dbReference type="AlphaFoldDB" id="A0A0R1HRV9"/>